<dbReference type="AlphaFoldDB" id="A0A8S4FJK3"/>
<dbReference type="Proteomes" id="UP000653454">
    <property type="component" value="Unassembled WGS sequence"/>
</dbReference>
<gene>
    <name evidence="2" type="ORF">PLXY2_LOCUS8956</name>
</gene>
<protein>
    <submittedName>
        <fullName evidence="2">(diamondback moth) hypothetical protein</fullName>
    </submittedName>
</protein>
<comment type="caution">
    <text evidence="2">The sequence shown here is derived from an EMBL/GenBank/DDBJ whole genome shotgun (WGS) entry which is preliminary data.</text>
</comment>
<feature type="coiled-coil region" evidence="1">
    <location>
        <begin position="68"/>
        <end position="109"/>
    </location>
</feature>
<proteinExistence type="predicted"/>
<evidence type="ECO:0000313" key="3">
    <source>
        <dbReference type="Proteomes" id="UP000653454"/>
    </source>
</evidence>
<reference evidence="2" key="1">
    <citation type="submission" date="2020-11" db="EMBL/GenBank/DDBJ databases">
        <authorList>
            <person name="Whiteford S."/>
        </authorList>
    </citation>
    <scope>NUCLEOTIDE SEQUENCE</scope>
</reference>
<organism evidence="2 3">
    <name type="scientific">Plutella xylostella</name>
    <name type="common">Diamondback moth</name>
    <name type="synonym">Plutella maculipennis</name>
    <dbReference type="NCBI Taxonomy" id="51655"/>
    <lineage>
        <taxon>Eukaryota</taxon>
        <taxon>Metazoa</taxon>
        <taxon>Ecdysozoa</taxon>
        <taxon>Arthropoda</taxon>
        <taxon>Hexapoda</taxon>
        <taxon>Insecta</taxon>
        <taxon>Pterygota</taxon>
        <taxon>Neoptera</taxon>
        <taxon>Endopterygota</taxon>
        <taxon>Lepidoptera</taxon>
        <taxon>Glossata</taxon>
        <taxon>Ditrysia</taxon>
        <taxon>Yponomeutoidea</taxon>
        <taxon>Plutellidae</taxon>
        <taxon>Plutella</taxon>
    </lineage>
</organism>
<keyword evidence="3" id="KW-1185">Reference proteome</keyword>
<evidence type="ECO:0000256" key="1">
    <source>
        <dbReference type="SAM" id="Coils"/>
    </source>
</evidence>
<name>A0A8S4FJK3_PLUXY</name>
<accession>A0A8S4FJK3</accession>
<sequence length="131" mass="15494">MVEDEVTLEEKCENLMNIVVESRKRFGKMCVDYHQKTSLIENKILNLNIETISNYHFKPKNPVPNVDMEDNSKEIEDFTAEIMEKQQRIDNLRKKLKCTEEVVAQLKRDDVNKRVKEPLSVQVMLERAKKK</sequence>
<evidence type="ECO:0000313" key="2">
    <source>
        <dbReference type="EMBL" id="CAG9127541.1"/>
    </source>
</evidence>
<keyword evidence="1" id="KW-0175">Coiled coil</keyword>
<dbReference type="EMBL" id="CAJHNJ030000034">
    <property type="protein sequence ID" value="CAG9127541.1"/>
    <property type="molecule type" value="Genomic_DNA"/>
</dbReference>